<keyword evidence="1" id="KW-1133">Transmembrane helix</keyword>
<dbReference type="InterPro" id="IPR053150">
    <property type="entry name" value="Teicoplanin_resist-assoc"/>
</dbReference>
<comment type="caution">
    <text evidence="3">The sequence shown here is derived from an EMBL/GenBank/DDBJ whole genome shotgun (WGS) entry which is preliminary data.</text>
</comment>
<reference evidence="3" key="1">
    <citation type="submission" date="2021-01" db="EMBL/GenBank/DDBJ databases">
        <title>Genome public.</title>
        <authorList>
            <person name="Liu C."/>
            <person name="Sun Q."/>
        </authorList>
    </citation>
    <scope>NUCLEOTIDE SEQUENCE</scope>
    <source>
        <strain evidence="3">M6</strain>
    </source>
</reference>
<dbReference type="EMBL" id="JAEQMG010000040">
    <property type="protein sequence ID" value="MBK6087652.1"/>
    <property type="molecule type" value="Genomic_DNA"/>
</dbReference>
<protein>
    <submittedName>
        <fullName evidence="3">VanZ family protein</fullName>
    </submittedName>
</protein>
<evidence type="ECO:0000313" key="4">
    <source>
        <dbReference type="Proteomes" id="UP000633365"/>
    </source>
</evidence>
<proteinExistence type="predicted"/>
<keyword evidence="4" id="KW-1185">Reference proteome</keyword>
<gene>
    <name evidence="3" type="ORF">JKK62_03130</name>
</gene>
<feature type="transmembrane region" description="Helical" evidence="1">
    <location>
        <begin position="78"/>
        <end position="97"/>
    </location>
</feature>
<dbReference type="PANTHER" id="PTHR36834:SF2">
    <property type="entry name" value="MEMBRANE PROTEIN"/>
    <property type="match status" value="1"/>
</dbReference>
<sequence length="112" mass="12244">MDPVLIVSKNAGATGIIPHNADEHILIFPLGLTLPFVFKGSTVKRILLAILIGFALSAMIEALQYFFSLGQSEADDVICNTVGTAFGSCSYLLSLLWRKMTLKLRKEVKSDE</sequence>
<feature type="transmembrane region" description="Helical" evidence="1">
    <location>
        <begin position="46"/>
        <end position="66"/>
    </location>
</feature>
<dbReference type="Proteomes" id="UP000633365">
    <property type="component" value="Unassembled WGS sequence"/>
</dbReference>
<dbReference type="PANTHER" id="PTHR36834">
    <property type="entry name" value="MEMBRANE PROTEIN-RELATED"/>
    <property type="match status" value="1"/>
</dbReference>
<feature type="domain" description="VanZ-like" evidence="2">
    <location>
        <begin position="24"/>
        <end position="93"/>
    </location>
</feature>
<dbReference type="InterPro" id="IPR006976">
    <property type="entry name" value="VanZ-like"/>
</dbReference>
<evidence type="ECO:0000256" key="1">
    <source>
        <dbReference type="SAM" id="Phobius"/>
    </source>
</evidence>
<dbReference type="RefSeq" id="WP_201426954.1">
    <property type="nucleotide sequence ID" value="NZ_JAEQMG010000040.1"/>
</dbReference>
<keyword evidence="1" id="KW-0812">Transmembrane</keyword>
<dbReference type="AlphaFoldDB" id="A0A934WR34"/>
<dbReference type="Pfam" id="PF04892">
    <property type="entry name" value="VanZ"/>
    <property type="match status" value="1"/>
</dbReference>
<keyword evidence="1" id="KW-0472">Membrane</keyword>
<accession>A0A934WR34</accession>
<name>A0A934WR34_9FIRM</name>
<evidence type="ECO:0000313" key="3">
    <source>
        <dbReference type="EMBL" id="MBK6087652.1"/>
    </source>
</evidence>
<organism evidence="3 4">
    <name type="scientific">Ruminococcus difficilis</name>
    <dbReference type="NCBI Taxonomy" id="2763069"/>
    <lineage>
        <taxon>Bacteria</taxon>
        <taxon>Bacillati</taxon>
        <taxon>Bacillota</taxon>
        <taxon>Clostridia</taxon>
        <taxon>Eubacteriales</taxon>
        <taxon>Oscillospiraceae</taxon>
        <taxon>Ruminococcus</taxon>
    </lineage>
</organism>
<evidence type="ECO:0000259" key="2">
    <source>
        <dbReference type="Pfam" id="PF04892"/>
    </source>
</evidence>